<organism evidence="1 2">
    <name type="scientific">Halalkalibacter krulwichiae</name>
    <dbReference type="NCBI Taxonomy" id="199441"/>
    <lineage>
        <taxon>Bacteria</taxon>
        <taxon>Bacillati</taxon>
        <taxon>Bacillota</taxon>
        <taxon>Bacilli</taxon>
        <taxon>Bacillales</taxon>
        <taxon>Bacillaceae</taxon>
        <taxon>Halalkalibacter</taxon>
    </lineage>
</organism>
<name>A0A1X9MH15_9BACI</name>
<evidence type="ECO:0000313" key="1">
    <source>
        <dbReference type="EMBL" id="ARK30791.1"/>
    </source>
</evidence>
<keyword evidence="2" id="KW-1185">Reference proteome</keyword>
<dbReference type="STRING" id="199441.BkAM31D_13625"/>
<proteinExistence type="predicted"/>
<evidence type="ECO:0000313" key="2">
    <source>
        <dbReference type="Proteomes" id="UP000193006"/>
    </source>
</evidence>
<accession>A0A1X9MH15</accession>
<sequence>MRKSDREYKVSAMSFYELDRLLYKKVNEANNNLFGGIFPFISRLMDENEKILEELDYIKAYIQNSDKPLVAPVSIEVDATEKVKQPRGTSPEEVYEEPSAEELEAVKRYLDKTEKEQKRFKKKYTPKLRVKELG</sequence>
<gene>
    <name evidence="1" type="ORF">BkAM31D_13625</name>
</gene>
<dbReference type="KEGG" id="bkw:BkAM31D_13625"/>
<dbReference type="AlphaFoldDB" id="A0A1X9MH15"/>
<protein>
    <submittedName>
        <fullName evidence="1">Uncharacterized protein</fullName>
    </submittedName>
</protein>
<reference evidence="1 2" key="1">
    <citation type="submission" date="2017-04" db="EMBL/GenBank/DDBJ databases">
        <title>Bacillus krulwichiae AM31D Genome sequencing and assembly.</title>
        <authorList>
            <person name="Krulwich T.A."/>
            <person name="Anastor L."/>
            <person name="Ehrlich R."/>
            <person name="Ehrlich G.D."/>
            <person name="Janto B."/>
        </authorList>
    </citation>
    <scope>NUCLEOTIDE SEQUENCE [LARGE SCALE GENOMIC DNA]</scope>
    <source>
        <strain evidence="1 2">AM31D</strain>
    </source>
</reference>
<dbReference type="EMBL" id="CP020814">
    <property type="protein sequence ID" value="ARK30791.1"/>
    <property type="molecule type" value="Genomic_DNA"/>
</dbReference>
<dbReference type="Proteomes" id="UP000193006">
    <property type="component" value="Chromosome"/>
</dbReference>